<dbReference type="PANTHER" id="PTHR13696">
    <property type="entry name" value="P-LOOP CONTAINING NUCLEOSIDE TRIPHOSPHATE HYDROLASE"/>
    <property type="match status" value="1"/>
</dbReference>
<dbReference type="InterPro" id="IPR027417">
    <property type="entry name" value="P-loop_NTPase"/>
</dbReference>
<dbReference type="RefSeq" id="WP_271917157.1">
    <property type="nucleotide sequence ID" value="NZ_JAQNDO010000001.1"/>
</dbReference>
<protein>
    <submittedName>
        <fullName evidence="2">ParA family protein</fullName>
    </submittedName>
</protein>
<feature type="domain" description="AAA" evidence="1">
    <location>
        <begin position="1"/>
        <end position="190"/>
    </location>
</feature>
<dbReference type="InterPro" id="IPR050678">
    <property type="entry name" value="DNA_Partitioning_ATPase"/>
</dbReference>
<dbReference type="CDD" id="cd02042">
    <property type="entry name" value="ParAB_family"/>
    <property type="match status" value="1"/>
</dbReference>
<dbReference type="SUPFAM" id="SSF52540">
    <property type="entry name" value="P-loop containing nucleoside triphosphate hydrolases"/>
    <property type="match status" value="1"/>
</dbReference>
<dbReference type="EMBL" id="JAQNDO010000001">
    <property type="protein sequence ID" value="MDC0741825.1"/>
    <property type="molecule type" value="Genomic_DNA"/>
</dbReference>
<reference evidence="2 3" key="1">
    <citation type="submission" date="2022-11" db="EMBL/GenBank/DDBJ databases">
        <title>Minimal conservation of predation-associated metabolite biosynthetic gene clusters underscores biosynthetic potential of Myxococcota including descriptions for ten novel species: Archangium lansinium sp. nov., Myxococcus landrumus sp. nov., Nannocystis bai.</title>
        <authorList>
            <person name="Ahearne A."/>
            <person name="Stevens C."/>
            <person name="Dowd S."/>
        </authorList>
    </citation>
    <scope>NUCLEOTIDE SEQUENCE [LARGE SCALE GENOMIC DNA]</scope>
    <source>
        <strain evidence="2 3">RJM3</strain>
    </source>
</reference>
<dbReference type="Proteomes" id="UP001221411">
    <property type="component" value="Unassembled WGS sequence"/>
</dbReference>
<evidence type="ECO:0000313" key="3">
    <source>
        <dbReference type="Proteomes" id="UP001221411"/>
    </source>
</evidence>
<accession>A0ABT5EJ23</accession>
<organism evidence="2 3">
    <name type="scientific">Polyangium mundeleinium</name>
    <dbReference type="NCBI Taxonomy" id="2995306"/>
    <lineage>
        <taxon>Bacteria</taxon>
        <taxon>Pseudomonadati</taxon>
        <taxon>Myxococcota</taxon>
        <taxon>Polyangia</taxon>
        <taxon>Polyangiales</taxon>
        <taxon>Polyangiaceae</taxon>
        <taxon>Polyangium</taxon>
    </lineage>
</organism>
<evidence type="ECO:0000259" key="1">
    <source>
        <dbReference type="Pfam" id="PF13614"/>
    </source>
</evidence>
<dbReference type="InterPro" id="IPR025669">
    <property type="entry name" value="AAA_dom"/>
</dbReference>
<dbReference type="Pfam" id="PF13614">
    <property type="entry name" value="AAA_31"/>
    <property type="match status" value="1"/>
</dbReference>
<dbReference type="PANTHER" id="PTHR13696:SF99">
    <property type="entry name" value="COBYRINIC ACID AC-DIAMIDE SYNTHASE"/>
    <property type="match status" value="1"/>
</dbReference>
<evidence type="ECO:0000313" key="2">
    <source>
        <dbReference type="EMBL" id="MDC0741825.1"/>
    </source>
</evidence>
<proteinExistence type="predicted"/>
<name>A0ABT5EJ23_9BACT</name>
<gene>
    <name evidence="2" type="ORF">POL67_10740</name>
</gene>
<dbReference type="Gene3D" id="3.40.50.300">
    <property type="entry name" value="P-loop containing nucleotide triphosphate hydrolases"/>
    <property type="match status" value="1"/>
</dbReference>
<sequence length="331" mass="36935">MKRIAFLNSRGDVGQTTLVYHLAHMLVDQGHRVLLLDLDPQSGLTAMCLTEEQIEELWSDPRSEGRTIYDAVRPLVAATGDLRNPHIEELREGLALVPGDVGLYAFEETLSDAWIRALHGDAHAFRALSAFHRIIALAAEQHRPDVVLLDVGRGLGANSRAALLAADFVVTPLAPDVYSLQGLHNVAVTLFEWRDHWSVRRDRSPDPDLDLPLGPMKPLGYIVMQAVMRLSNPVRAYEKWVALIPTVFHRSVLRDEPPASLHEDPWCLGIMRHYQSLMPLAQDAWKPMFHLKPADGAIGAHMEAVLRCREDFERLSSSILARADELSGQAP</sequence>
<comment type="caution">
    <text evidence="2">The sequence shown here is derived from an EMBL/GenBank/DDBJ whole genome shotgun (WGS) entry which is preliminary data.</text>
</comment>
<keyword evidence="3" id="KW-1185">Reference proteome</keyword>